<reference evidence="3" key="1">
    <citation type="journal article" date="2020" name="Stud. Mycol.">
        <title>101 Dothideomycetes genomes: A test case for predicting lifestyles and emergence of pathogens.</title>
        <authorList>
            <person name="Haridas S."/>
            <person name="Albert R."/>
            <person name="Binder M."/>
            <person name="Bloem J."/>
            <person name="LaButti K."/>
            <person name="Salamov A."/>
            <person name="Andreopoulos B."/>
            <person name="Baker S."/>
            <person name="Barry K."/>
            <person name="Bills G."/>
            <person name="Bluhm B."/>
            <person name="Cannon C."/>
            <person name="Castanera R."/>
            <person name="Culley D."/>
            <person name="Daum C."/>
            <person name="Ezra D."/>
            <person name="Gonzalez J."/>
            <person name="Henrissat B."/>
            <person name="Kuo A."/>
            <person name="Liang C."/>
            <person name="Lipzen A."/>
            <person name="Lutzoni F."/>
            <person name="Magnuson J."/>
            <person name="Mondo S."/>
            <person name="Nolan M."/>
            <person name="Ohm R."/>
            <person name="Pangilinan J."/>
            <person name="Park H.-J."/>
            <person name="Ramirez L."/>
            <person name="Alfaro M."/>
            <person name="Sun H."/>
            <person name="Tritt A."/>
            <person name="Yoshinaga Y."/>
            <person name="Zwiers L.-H."/>
            <person name="Turgeon B."/>
            <person name="Goodwin S."/>
            <person name="Spatafora J."/>
            <person name="Crous P."/>
            <person name="Grigoriev I."/>
        </authorList>
    </citation>
    <scope>NUCLEOTIDE SEQUENCE [LARGE SCALE GENOMIC DNA]</scope>
    <source>
        <strain evidence="3">CECT 20119</strain>
    </source>
</reference>
<accession>A0A6A6FZU8</accession>
<feature type="compositionally biased region" description="Basic and acidic residues" evidence="1">
    <location>
        <begin position="46"/>
        <end position="61"/>
    </location>
</feature>
<proteinExistence type="predicted"/>
<feature type="compositionally biased region" description="Polar residues" evidence="1">
    <location>
        <begin position="65"/>
        <end position="76"/>
    </location>
</feature>
<evidence type="ECO:0000313" key="2">
    <source>
        <dbReference type="EMBL" id="KAF2218961.1"/>
    </source>
</evidence>
<dbReference type="AlphaFoldDB" id="A0A6A6FZU8"/>
<organism evidence="2 3">
    <name type="scientific">Elsinoe ampelina</name>
    <dbReference type="NCBI Taxonomy" id="302913"/>
    <lineage>
        <taxon>Eukaryota</taxon>
        <taxon>Fungi</taxon>
        <taxon>Dikarya</taxon>
        <taxon>Ascomycota</taxon>
        <taxon>Pezizomycotina</taxon>
        <taxon>Dothideomycetes</taxon>
        <taxon>Dothideomycetidae</taxon>
        <taxon>Myriangiales</taxon>
        <taxon>Elsinoaceae</taxon>
        <taxon>Elsinoe</taxon>
    </lineage>
</organism>
<keyword evidence="3" id="KW-1185">Reference proteome</keyword>
<feature type="compositionally biased region" description="Polar residues" evidence="1">
    <location>
        <begin position="147"/>
        <end position="163"/>
    </location>
</feature>
<feature type="region of interest" description="Disordered" evidence="1">
    <location>
        <begin position="46"/>
        <end position="79"/>
    </location>
</feature>
<dbReference type="EMBL" id="ML992523">
    <property type="protein sequence ID" value="KAF2218961.1"/>
    <property type="molecule type" value="Genomic_DNA"/>
</dbReference>
<sequence>MDVAYTRPSITVDEQSVRRALGHAASTSLRGLTDTYIGPVDGDRYNDIAKNDDRRERRMTKVADPTSQPSKTSSDRLATGEAEAYFKSNKDELLKMLTFKNVTRESEPTNLIPAAQAAAKLGSRQPLANLDAKKHIKAPGPAKKATSKAQSNRKPDSDSQTLSAEERQRYKCIDPSILNDGEQAMVNDAEASDIVALATGQIDHYENELFVSILDEEYQQLSENVHGLTDIDSNVKDMLAFINFYSKYNTINNSHFAAEWLKVKKDEKQEP</sequence>
<gene>
    <name evidence="2" type="ORF">BDZ85DRAFT_285844</name>
</gene>
<feature type="region of interest" description="Disordered" evidence="1">
    <location>
        <begin position="134"/>
        <end position="166"/>
    </location>
</feature>
<protein>
    <submittedName>
        <fullName evidence="2">Uncharacterized protein</fullName>
    </submittedName>
</protein>
<evidence type="ECO:0000256" key="1">
    <source>
        <dbReference type="SAM" id="MobiDB-lite"/>
    </source>
</evidence>
<dbReference type="Proteomes" id="UP000799538">
    <property type="component" value="Unassembled WGS sequence"/>
</dbReference>
<name>A0A6A6FZU8_9PEZI</name>
<evidence type="ECO:0000313" key="3">
    <source>
        <dbReference type="Proteomes" id="UP000799538"/>
    </source>
</evidence>